<sequence length="456" mass="50587">MAAPMTPNSEMLYSYLNLDAFNTPTDTYITADGKDEDVFARAFGAHSNGELSSKSGLLPSTFLLRHNEQKSQYLSTTPPRSGGKASDISSTEFSNVITSQGTIPSSQNPSYLAHVLSSRRPNTVFSYENQYDPGYTLHPNTSDGVTGKQDSSEPIPFSGSYRDPFAAIPELPSELKLDSPNGNDRAQTPHSETSTQPPSVKTLVPNKVKKTRKRRNLRTAEEEAARHEAFLERNRKAAGKCRSKKKDRVQQLIWDMEASRSVNNQLKAEHWELLDEVSKLRAWALEHTKAAADGLCTALEAEAPQSKYSGGSNDLHATRQPIERKPHIEDSSLNVESMEFEDEEDELNTKMDTDADMEVEGDVDVDMAMNANPAQANDEPLEGMDFDTKETTDPVHKLQHHYNYQDEKRQSEGGELEMNDGEVPSDRDRVPSLDSSSGTIDSEGPMEEQADILVDS</sequence>
<dbReference type="CDD" id="cd14687">
    <property type="entry name" value="bZIP_ATF2"/>
    <property type="match status" value="1"/>
</dbReference>
<feature type="compositionally biased region" description="Polar residues" evidence="5">
    <location>
        <begin position="180"/>
        <end position="199"/>
    </location>
</feature>
<keyword evidence="2" id="KW-0805">Transcription regulation</keyword>
<evidence type="ECO:0000259" key="6">
    <source>
        <dbReference type="SMART" id="SM00338"/>
    </source>
</evidence>
<feature type="compositionally biased region" description="Basic and acidic residues" evidence="5">
    <location>
        <begin position="403"/>
        <end position="412"/>
    </location>
</feature>
<evidence type="ECO:0000256" key="3">
    <source>
        <dbReference type="ARBA" id="ARBA00023163"/>
    </source>
</evidence>
<feature type="domain" description="BZIP" evidence="6">
    <location>
        <begin position="222"/>
        <end position="286"/>
    </location>
</feature>
<evidence type="ECO:0000313" key="7">
    <source>
        <dbReference type="EMBL" id="KAL3423702.1"/>
    </source>
</evidence>
<dbReference type="SUPFAM" id="SSF57959">
    <property type="entry name" value="Leucine zipper domain"/>
    <property type="match status" value="1"/>
</dbReference>
<feature type="compositionally biased region" description="Basic residues" evidence="5">
    <location>
        <begin position="207"/>
        <end position="217"/>
    </location>
</feature>
<gene>
    <name evidence="7" type="ORF">PVAG01_05449</name>
</gene>
<reference evidence="7 8" key="1">
    <citation type="submission" date="2024-06" db="EMBL/GenBank/DDBJ databases">
        <title>Complete genome of Phlyctema vagabunda strain 19-DSS-EL-015.</title>
        <authorList>
            <person name="Fiorenzani C."/>
        </authorList>
    </citation>
    <scope>NUCLEOTIDE SEQUENCE [LARGE SCALE GENOMIC DNA]</scope>
    <source>
        <strain evidence="7 8">19-DSS-EL-015</strain>
    </source>
</reference>
<evidence type="ECO:0000256" key="1">
    <source>
        <dbReference type="ARBA" id="ARBA00004123"/>
    </source>
</evidence>
<dbReference type="Proteomes" id="UP001629113">
    <property type="component" value="Unassembled WGS sequence"/>
</dbReference>
<keyword evidence="3" id="KW-0804">Transcription</keyword>
<feature type="region of interest" description="Disordered" evidence="5">
    <location>
        <begin position="372"/>
        <end position="456"/>
    </location>
</feature>
<feature type="region of interest" description="Disordered" evidence="5">
    <location>
        <begin position="129"/>
        <end position="221"/>
    </location>
</feature>
<dbReference type="EMBL" id="JBFCZG010000004">
    <property type="protein sequence ID" value="KAL3423702.1"/>
    <property type="molecule type" value="Genomic_DNA"/>
</dbReference>
<evidence type="ECO:0000256" key="4">
    <source>
        <dbReference type="ARBA" id="ARBA00023242"/>
    </source>
</evidence>
<comment type="caution">
    <text evidence="7">The sequence shown here is derived from an EMBL/GenBank/DDBJ whole genome shotgun (WGS) entry which is preliminary data.</text>
</comment>
<dbReference type="InterPro" id="IPR004827">
    <property type="entry name" value="bZIP"/>
</dbReference>
<evidence type="ECO:0000313" key="8">
    <source>
        <dbReference type="Proteomes" id="UP001629113"/>
    </source>
</evidence>
<accession>A0ABR4PK21</accession>
<comment type="subcellular location">
    <subcellularLocation>
        <location evidence="1">Nucleus</location>
    </subcellularLocation>
</comment>
<dbReference type="Gene3D" id="1.20.5.170">
    <property type="match status" value="1"/>
</dbReference>
<keyword evidence="4" id="KW-0539">Nucleus</keyword>
<name>A0ABR4PK21_9HELO</name>
<evidence type="ECO:0000256" key="5">
    <source>
        <dbReference type="SAM" id="MobiDB-lite"/>
    </source>
</evidence>
<dbReference type="InterPro" id="IPR051027">
    <property type="entry name" value="bZIP_transcription_factors"/>
</dbReference>
<proteinExistence type="predicted"/>
<protein>
    <submittedName>
        <fullName evidence="7">Cyclic AMP-dependent transcription factor ATF-2-like protein 1</fullName>
    </submittedName>
</protein>
<feature type="compositionally biased region" description="Basic and acidic residues" evidence="5">
    <location>
        <begin position="386"/>
        <end position="396"/>
    </location>
</feature>
<dbReference type="SMART" id="SM00338">
    <property type="entry name" value="BRLZ"/>
    <property type="match status" value="1"/>
</dbReference>
<evidence type="ECO:0000256" key="2">
    <source>
        <dbReference type="ARBA" id="ARBA00023015"/>
    </source>
</evidence>
<organism evidence="7 8">
    <name type="scientific">Phlyctema vagabunda</name>
    <dbReference type="NCBI Taxonomy" id="108571"/>
    <lineage>
        <taxon>Eukaryota</taxon>
        <taxon>Fungi</taxon>
        <taxon>Dikarya</taxon>
        <taxon>Ascomycota</taxon>
        <taxon>Pezizomycotina</taxon>
        <taxon>Leotiomycetes</taxon>
        <taxon>Helotiales</taxon>
        <taxon>Dermateaceae</taxon>
        <taxon>Phlyctema</taxon>
    </lineage>
</organism>
<dbReference type="PANTHER" id="PTHR19304">
    <property type="entry name" value="CYCLIC-AMP RESPONSE ELEMENT BINDING PROTEIN"/>
    <property type="match status" value="1"/>
</dbReference>
<keyword evidence="8" id="KW-1185">Reference proteome</keyword>
<dbReference type="InterPro" id="IPR046347">
    <property type="entry name" value="bZIP_sf"/>
</dbReference>